<dbReference type="AlphaFoldDB" id="A0A2A2JXI7"/>
<evidence type="ECO:0000313" key="3">
    <source>
        <dbReference type="Proteomes" id="UP000218231"/>
    </source>
</evidence>
<evidence type="ECO:0000313" key="2">
    <source>
        <dbReference type="EMBL" id="PAV66476.1"/>
    </source>
</evidence>
<sequence length="193" mass="21613">MFHKSKTIDVFTACSKKFQMKDAADLEPGLIEHYCTSMRYDIIPCISKKLDQKDDGSLAERSRSLLNALHKSQGHKSLLRAVKQFHAICVYNNWVDFRTKKCINETVEKCVTGRESCYYRNSCDLDVPNVVFRLSAAAHVKSLSVSPKEAEKKKEGKATPKSDSAKKGNSVTSVFVPFTSLICLISSKARLIS</sequence>
<accession>A0A2A2JXI7</accession>
<comment type="caution">
    <text evidence="2">The sequence shown here is derived from an EMBL/GenBank/DDBJ whole genome shotgun (WGS) entry which is preliminary data.</text>
</comment>
<proteinExistence type="predicted"/>
<gene>
    <name evidence="2" type="ORF">WR25_22511</name>
</gene>
<name>A0A2A2JXI7_9BILA</name>
<reference evidence="2 3" key="1">
    <citation type="journal article" date="2017" name="Curr. Biol.">
        <title>Genome architecture and evolution of a unichromosomal asexual nematode.</title>
        <authorList>
            <person name="Fradin H."/>
            <person name="Zegar C."/>
            <person name="Gutwein M."/>
            <person name="Lucas J."/>
            <person name="Kovtun M."/>
            <person name="Corcoran D."/>
            <person name="Baugh L.R."/>
            <person name="Kiontke K."/>
            <person name="Gunsalus K."/>
            <person name="Fitch D.H."/>
            <person name="Piano F."/>
        </authorList>
    </citation>
    <scope>NUCLEOTIDE SEQUENCE [LARGE SCALE GENOMIC DNA]</scope>
    <source>
        <strain evidence="2">PF1309</strain>
    </source>
</reference>
<feature type="compositionally biased region" description="Basic and acidic residues" evidence="1">
    <location>
        <begin position="148"/>
        <end position="166"/>
    </location>
</feature>
<protein>
    <submittedName>
        <fullName evidence="2">Uncharacterized protein</fullName>
    </submittedName>
</protein>
<keyword evidence="3" id="KW-1185">Reference proteome</keyword>
<evidence type="ECO:0000256" key="1">
    <source>
        <dbReference type="SAM" id="MobiDB-lite"/>
    </source>
</evidence>
<dbReference type="EMBL" id="LIAE01010091">
    <property type="protein sequence ID" value="PAV66476.1"/>
    <property type="molecule type" value="Genomic_DNA"/>
</dbReference>
<feature type="region of interest" description="Disordered" evidence="1">
    <location>
        <begin position="147"/>
        <end position="168"/>
    </location>
</feature>
<organism evidence="2 3">
    <name type="scientific">Diploscapter pachys</name>
    <dbReference type="NCBI Taxonomy" id="2018661"/>
    <lineage>
        <taxon>Eukaryota</taxon>
        <taxon>Metazoa</taxon>
        <taxon>Ecdysozoa</taxon>
        <taxon>Nematoda</taxon>
        <taxon>Chromadorea</taxon>
        <taxon>Rhabditida</taxon>
        <taxon>Rhabditina</taxon>
        <taxon>Rhabditomorpha</taxon>
        <taxon>Rhabditoidea</taxon>
        <taxon>Rhabditidae</taxon>
        <taxon>Diploscapter</taxon>
    </lineage>
</organism>
<dbReference type="Proteomes" id="UP000218231">
    <property type="component" value="Unassembled WGS sequence"/>
</dbReference>